<feature type="domain" description="NAD(P)-binding" evidence="1">
    <location>
        <begin position="7"/>
        <end position="194"/>
    </location>
</feature>
<sequence>MNICLFGATGRIGVKILKFALQDNHKVTALVRNKEKLKVQHENFRVIEGNVWNEEDVRECVKGADVVISALGTDGNGTLSKSLPNIIHAMNEEGIIRIITIGTAGILQARVNPQLYRFQSSESRRKTTAAAEDHVAAYLALENSKLQWTIVCPTHLIDGEETAIYRTEEDVLPLGGMKITVGDTAHFAYQLLYHDIHYKKRVGIAY</sequence>
<organism evidence="2 3">
    <name type="scientific">Bacillus rhizoplanae</name>
    <dbReference type="NCBI Taxonomy" id="2880966"/>
    <lineage>
        <taxon>Bacteria</taxon>
        <taxon>Bacillati</taxon>
        <taxon>Bacillota</taxon>
        <taxon>Bacilli</taxon>
        <taxon>Bacillales</taxon>
        <taxon>Bacillaceae</taxon>
        <taxon>Bacillus</taxon>
    </lineage>
</organism>
<dbReference type="Pfam" id="PF13460">
    <property type="entry name" value="NAD_binding_10"/>
    <property type="match status" value="1"/>
</dbReference>
<dbReference type="Gene3D" id="3.40.50.720">
    <property type="entry name" value="NAD(P)-binding Rossmann-like Domain"/>
    <property type="match status" value="1"/>
</dbReference>
<dbReference type="InterPro" id="IPR016040">
    <property type="entry name" value="NAD(P)-bd_dom"/>
</dbReference>
<accession>A0ABN7ZZX4</accession>
<dbReference type="SUPFAM" id="SSF51735">
    <property type="entry name" value="NAD(P)-binding Rossmann-fold domains"/>
    <property type="match status" value="1"/>
</dbReference>
<dbReference type="RefSeq" id="WP_230576250.1">
    <property type="nucleotide sequence ID" value="NZ_CAKJTI010000025.1"/>
</dbReference>
<reference evidence="2 3" key="1">
    <citation type="submission" date="2021-10" db="EMBL/GenBank/DDBJ databases">
        <authorList>
            <person name="Criscuolo A."/>
        </authorList>
    </citation>
    <scope>NUCLEOTIDE SEQUENCE [LARGE SCALE GENOMIC DNA]</scope>
    <source>
        <strain evidence="3">CIP 111899</strain>
    </source>
</reference>
<comment type="caution">
    <text evidence="2">The sequence shown here is derived from an EMBL/GenBank/DDBJ whole genome shotgun (WGS) entry which is preliminary data.</text>
</comment>
<dbReference type="Proteomes" id="UP000789423">
    <property type="component" value="Unassembled WGS sequence"/>
</dbReference>
<protein>
    <recommendedName>
        <fullName evidence="1">NAD(P)-binding domain-containing protein</fullName>
    </recommendedName>
</protein>
<dbReference type="PANTHER" id="PTHR43355">
    <property type="entry name" value="FLAVIN REDUCTASE (NADPH)"/>
    <property type="match status" value="1"/>
</dbReference>
<dbReference type="PANTHER" id="PTHR43355:SF2">
    <property type="entry name" value="FLAVIN REDUCTASE (NADPH)"/>
    <property type="match status" value="1"/>
</dbReference>
<dbReference type="EMBL" id="CAKJTI010000025">
    <property type="protein sequence ID" value="CAG9614278.1"/>
    <property type="molecule type" value="Genomic_DNA"/>
</dbReference>
<evidence type="ECO:0000313" key="3">
    <source>
        <dbReference type="Proteomes" id="UP000789423"/>
    </source>
</evidence>
<keyword evidence="3" id="KW-1185">Reference proteome</keyword>
<name>A0ABN7ZZX4_9BACI</name>
<proteinExistence type="predicted"/>
<dbReference type="InterPro" id="IPR051606">
    <property type="entry name" value="Polyketide_Oxido-like"/>
</dbReference>
<gene>
    <name evidence="2" type="ORF">BACCIP111899_03505</name>
</gene>
<dbReference type="InterPro" id="IPR036291">
    <property type="entry name" value="NAD(P)-bd_dom_sf"/>
</dbReference>
<evidence type="ECO:0000259" key="1">
    <source>
        <dbReference type="Pfam" id="PF13460"/>
    </source>
</evidence>
<evidence type="ECO:0000313" key="2">
    <source>
        <dbReference type="EMBL" id="CAG9614278.1"/>
    </source>
</evidence>